<evidence type="ECO:0000313" key="1">
    <source>
        <dbReference type="EMBL" id="GJS70306.1"/>
    </source>
</evidence>
<evidence type="ECO:0008006" key="3">
    <source>
        <dbReference type="Google" id="ProtNLM"/>
    </source>
</evidence>
<organism evidence="1 2">
    <name type="scientific">Tanacetum coccineum</name>
    <dbReference type="NCBI Taxonomy" id="301880"/>
    <lineage>
        <taxon>Eukaryota</taxon>
        <taxon>Viridiplantae</taxon>
        <taxon>Streptophyta</taxon>
        <taxon>Embryophyta</taxon>
        <taxon>Tracheophyta</taxon>
        <taxon>Spermatophyta</taxon>
        <taxon>Magnoliopsida</taxon>
        <taxon>eudicotyledons</taxon>
        <taxon>Gunneridae</taxon>
        <taxon>Pentapetalae</taxon>
        <taxon>asterids</taxon>
        <taxon>campanulids</taxon>
        <taxon>Asterales</taxon>
        <taxon>Asteraceae</taxon>
        <taxon>Asteroideae</taxon>
        <taxon>Anthemideae</taxon>
        <taxon>Anthemidinae</taxon>
        <taxon>Tanacetum</taxon>
    </lineage>
</organism>
<dbReference type="PANTHER" id="PTHR33710:SF64">
    <property type="entry name" value="ENDONUCLEASE_EXONUCLEASE_PHOSPHATASE DOMAIN-CONTAINING PROTEIN"/>
    <property type="match status" value="1"/>
</dbReference>
<evidence type="ECO:0000313" key="2">
    <source>
        <dbReference type="Proteomes" id="UP001151760"/>
    </source>
</evidence>
<protein>
    <recommendedName>
        <fullName evidence="3">RNA-directed DNA polymerase, eukaryota</fullName>
    </recommendedName>
</protein>
<dbReference type="EMBL" id="BQNB010009925">
    <property type="protein sequence ID" value="GJS70306.1"/>
    <property type="molecule type" value="Genomic_DNA"/>
</dbReference>
<accession>A0ABQ4XZJ6</accession>
<dbReference type="PANTHER" id="PTHR33710">
    <property type="entry name" value="BNAC02G09200D PROTEIN"/>
    <property type="match status" value="1"/>
</dbReference>
<dbReference type="Proteomes" id="UP001151760">
    <property type="component" value="Unassembled WGS sequence"/>
</dbReference>
<name>A0ABQ4XZJ6_9ASTR</name>
<gene>
    <name evidence="1" type="ORF">Tco_0703147</name>
</gene>
<proteinExistence type="predicted"/>
<sequence length="190" mass="22158">MKYPPGFTPSVATEVQSNAFKKSEMEGDECLQNIHDEKVASEVKMTWHLSNPKDDKEESICSGHFKKAELPRSRGSMLQLMDDLVKVGQTMGYNMEGCLMGSCPNISVITLDRYLSDHRPILMRESHFDYGPIPFRFFHYWFEIEGFDKFVKRTWNDAHVTDSNAVTKLMKKMKYLKEKIRAWIKFKKDS</sequence>
<keyword evidence="2" id="KW-1185">Reference proteome</keyword>
<reference evidence="1" key="1">
    <citation type="journal article" date="2022" name="Int. J. Mol. Sci.">
        <title>Draft Genome of Tanacetum Coccineum: Genomic Comparison of Closely Related Tanacetum-Family Plants.</title>
        <authorList>
            <person name="Yamashiro T."/>
            <person name="Shiraishi A."/>
            <person name="Nakayama K."/>
            <person name="Satake H."/>
        </authorList>
    </citation>
    <scope>NUCLEOTIDE SEQUENCE</scope>
</reference>
<comment type="caution">
    <text evidence="1">The sequence shown here is derived from an EMBL/GenBank/DDBJ whole genome shotgun (WGS) entry which is preliminary data.</text>
</comment>
<reference evidence="1" key="2">
    <citation type="submission" date="2022-01" db="EMBL/GenBank/DDBJ databases">
        <authorList>
            <person name="Yamashiro T."/>
            <person name="Shiraishi A."/>
            <person name="Satake H."/>
            <person name="Nakayama K."/>
        </authorList>
    </citation>
    <scope>NUCLEOTIDE SEQUENCE</scope>
</reference>